<evidence type="ECO:0000313" key="3">
    <source>
        <dbReference type="Proteomes" id="UP001054945"/>
    </source>
</evidence>
<dbReference type="InterPro" id="IPR001245">
    <property type="entry name" value="Ser-Thr/Tyr_kinase_cat_dom"/>
</dbReference>
<dbReference type="Gene3D" id="1.10.510.10">
    <property type="entry name" value="Transferase(Phosphotransferase) domain 1"/>
    <property type="match status" value="1"/>
</dbReference>
<feature type="domain" description="Serine-threonine/tyrosine-protein kinase catalytic" evidence="1">
    <location>
        <begin position="1"/>
        <end position="63"/>
    </location>
</feature>
<evidence type="ECO:0000259" key="1">
    <source>
        <dbReference type="Pfam" id="PF07714"/>
    </source>
</evidence>
<keyword evidence="2" id="KW-0418">Kinase</keyword>
<accession>A0AAV4XRC3</accession>
<protein>
    <submittedName>
        <fullName evidence="2">Inactive tyrosine-protein kinase 7</fullName>
    </submittedName>
</protein>
<dbReference type="GO" id="GO:0004672">
    <property type="term" value="F:protein kinase activity"/>
    <property type="evidence" value="ECO:0007669"/>
    <property type="project" value="InterPro"/>
</dbReference>
<name>A0AAV4XRC3_CAEEX</name>
<dbReference type="SUPFAM" id="SSF56112">
    <property type="entry name" value="Protein kinase-like (PK-like)"/>
    <property type="match status" value="1"/>
</dbReference>
<reference evidence="2 3" key="1">
    <citation type="submission" date="2021-06" db="EMBL/GenBank/DDBJ databases">
        <title>Caerostris extrusa draft genome.</title>
        <authorList>
            <person name="Kono N."/>
            <person name="Arakawa K."/>
        </authorList>
    </citation>
    <scope>NUCLEOTIDE SEQUENCE [LARGE SCALE GENOMIC DNA]</scope>
</reference>
<sequence length="121" mass="14157">MDYTDWGDLKQFLLATRRRGFKSPQTVTAISSTKNLICQQVSVGMEYLAKQFIHKDLAARNCFNFFKFKDQDQLPLLSLDTYAQEYFQHESKKSFLCDGFHLKLSLEIIGLLRMIYGLLLY</sequence>
<proteinExistence type="predicted"/>
<keyword evidence="3" id="KW-1185">Reference proteome</keyword>
<gene>
    <name evidence="2" type="primary">Ptk7</name>
    <name evidence="2" type="ORF">CEXT_374711</name>
</gene>
<keyword evidence="2" id="KW-0808">Transferase</keyword>
<comment type="caution">
    <text evidence="2">The sequence shown here is derived from an EMBL/GenBank/DDBJ whole genome shotgun (WGS) entry which is preliminary data.</text>
</comment>
<evidence type="ECO:0000313" key="2">
    <source>
        <dbReference type="EMBL" id="GIY97572.1"/>
    </source>
</evidence>
<dbReference type="Pfam" id="PF07714">
    <property type="entry name" value="PK_Tyr_Ser-Thr"/>
    <property type="match status" value="1"/>
</dbReference>
<organism evidence="2 3">
    <name type="scientific">Caerostris extrusa</name>
    <name type="common">Bark spider</name>
    <name type="synonym">Caerostris bankana</name>
    <dbReference type="NCBI Taxonomy" id="172846"/>
    <lineage>
        <taxon>Eukaryota</taxon>
        <taxon>Metazoa</taxon>
        <taxon>Ecdysozoa</taxon>
        <taxon>Arthropoda</taxon>
        <taxon>Chelicerata</taxon>
        <taxon>Arachnida</taxon>
        <taxon>Araneae</taxon>
        <taxon>Araneomorphae</taxon>
        <taxon>Entelegynae</taxon>
        <taxon>Araneoidea</taxon>
        <taxon>Araneidae</taxon>
        <taxon>Caerostris</taxon>
    </lineage>
</organism>
<dbReference type="Proteomes" id="UP001054945">
    <property type="component" value="Unassembled WGS sequence"/>
</dbReference>
<dbReference type="AlphaFoldDB" id="A0AAV4XRC3"/>
<dbReference type="InterPro" id="IPR011009">
    <property type="entry name" value="Kinase-like_dom_sf"/>
</dbReference>
<dbReference type="EMBL" id="BPLR01018179">
    <property type="protein sequence ID" value="GIY97572.1"/>
    <property type="molecule type" value="Genomic_DNA"/>
</dbReference>